<dbReference type="Proteomes" id="UP000095544">
    <property type="component" value="Unassembled WGS sequence"/>
</dbReference>
<protein>
    <submittedName>
        <fullName evidence="1">Uncharacterized protein</fullName>
    </submittedName>
</protein>
<evidence type="ECO:0000313" key="2">
    <source>
        <dbReference type="Proteomes" id="UP000095544"/>
    </source>
</evidence>
<accession>A0A174FRW2</accession>
<dbReference type="EMBL" id="CYZU01000022">
    <property type="protein sequence ID" value="CUO52953.1"/>
    <property type="molecule type" value="Genomic_DNA"/>
</dbReference>
<proteinExistence type="predicted"/>
<dbReference type="AlphaFoldDB" id="A0A174FRW2"/>
<gene>
    <name evidence="1" type="ORF">ERS852491_02476</name>
</gene>
<dbReference type="RefSeq" id="WP_157355632.1">
    <property type="nucleotide sequence ID" value="NZ_CYZU01000022.1"/>
</dbReference>
<dbReference type="STRING" id="39482.ERS852491_02476"/>
<evidence type="ECO:0000313" key="1">
    <source>
        <dbReference type="EMBL" id="CUO52953.1"/>
    </source>
</evidence>
<name>A0A174FRW2_9FIRM</name>
<reference evidence="1 2" key="1">
    <citation type="submission" date="2015-09" db="EMBL/GenBank/DDBJ databases">
        <authorList>
            <consortium name="Pathogen Informatics"/>
        </authorList>
    </citation>
    <scope>NUCLEOTIDE SEQUENCE [LARGE SCALE GENOMIC DNA]</scope>
    <source>
        <strain evidence="1 2">2789STDY5834876</strain>
    </source>
</reference>
<sequence>MRKFELTYYFTGGGQFACEIEAEDMATAGSIAEGMELRLSGCKGYDLYVKKEDK</sequence>
<organism evidence="1 2">
    <name type="scientific">Faecalicatena contorta</name>
    <dbReference type="NCBI Taxonomy" id="39482"/>
    <lineage>
        <taxon>Bacteria</taxon>
        <taxon>Bacillati</taxon>
        <taxon>Bacillota</taxon>
        <taxon>Clostridia</taxon>
        <taxon>Lachnospirales</taxon>
        <taxon>Lachnospiraceae</taxon>
        <taxon>Faecalicatena</taxon>
    </lineage>
</organism>